<dbReference type="OrthoDB" id="962665at2"/>
<organism evidence="6 7">
    <name type="scientific">Paenibacillus rhizophilus</name>
    <dbReference type="NCBI Taxonomy" id="1850366"/>
    <lineage>
        <taxon>Bacteria</taxon>
        <taxon>Bacillati</taxon>
        <taxon>Bacillota</taxon>
        <taxon>Bacilli</taxon>
        <taxon>Bacillales</taxon>
        <taxon>Paenibacillaceae</taxon>
        <taxon>Paenibacillus</taxon>
    </lineage>
</organism>
<evidence type="ECO:0000256" key="3">
    <source>
        <dbReference type="ARBA" id="ARBA00038412"/>
    </source>
</evidence>
<dbReference type="Proteomes" id="UP000282529">
    <property type="component" value="Unassembled WGS sequence"/>
</dbReference>
<dbReference type="GO" id="GO:0004519">
    <property type="term" value="F:endonuclease activity"/>
    <property type="evidence" value="ECO:0007669"/>
    <property type="project" value="UniProtKB-KW"/>
</dbReference>
<dbReference type="GO" id="GO:0008270">
    <property type="term" value="F:zinc ion binding"/>
    <property type="evidence" value="ECO:0007669"/>
    <property type="project" value="InterPro"/>
</dbReference>
<evidence type="ECO:0000256" key="1">
    <source>
        <dbReference type="ARBA" id="ARBA00022722"/>
    </source>
</evidence>
<dbReference type="CDD" id="cd00085">
    <property type="entry name" value="HNHc"/>
    <property type="match status" value="1"/>
</dbReference>
<dbReference type="GO" id="GO:0005829">
    <property type="term" value="C:cytosol"/>
    <property type="evidence" value="ECO:0007669"/>
    <property type="project" value="TreeGrafter"/>
</dbReference>
<comment type="similarity">
    <text evidence="3">Belongs to the HNH nuclease family.</text>
</comment>
<dbReference type="RefSeq" id="WP_124695243.1">
    <property type="nucleotide sequence ID" value="NZ_JBHUFE010000039.1"/>
</dbReference>
<comment type="caution">
    <text evidence="6">The sequence shown here is derived from an EMBL/GenBank/DDBJ whole genome shotgun (WGS) entry which is preliminary data.</text>
</comment>
<dbReference type="InterPro" id="IPR002711">
    <property type="entry name" value="HNH"/>
</dbReference>
<keyword evidence="1" id="KW-0540">Nuclease</keyword>
<dbReference type="InterPro" id="IPR003615">
    <property type="entry name" value="HNH_nuc"/>
</dbReference>
<dbReference type="PANTHER" id="PTHR41286">
    <property type="entry name" value="HNH NUCLEASE YAJD-RELATED"/>
    <property type="match status" value="1"/>
</dbReference>
<dbReference type="EMBL" id="RQPI01000004">
    <property type="protein sequence ID" value="RQW11834.1"/>
    <property type="molecule type" value="Genomic_DNA"/>
</dbReference>
<proteinExistence type="inferred from homology"/>
<evidence type="ECO:0000259" key="5">
    <source>
        <dbReference type="SMART" id="SM00507"/>
    </source>
</evidence>
<evidence type="ECO:0000256" key="2">
    <source>
        <dbReference type="ARBA" id="ARBA00022801"/>
    </source>
</evidence>
<evidence type="ECO:0000256" key="4">
    <source>
        <dbReference type="ARBA" id="ARBA00040194"/>
    </source>
</evidence>
<dbReference type="GO" id="GO:0003676">
    <property type="term" value="F:nucleic acid binding"/>
    <property type="evidence" value="ECO:0007669"/>
    <property type="project" value="InterPro"/>
</dbReference>
<evidence type="ECO:0000313" key="6">
    <source>
        <dbReference type="EMBL" id="RQW11834.1"/>
    </source>
</evidence>
<dbReference type="PANTHER" id="PTHR41286:SF1">
    <property type="entry name" value="HNH NUCLEASE YAJD-RELATED"/>
    <property type="match status" value="1"/>
</dbReference>
<keyword evidence="2" id="KW-0378">Hydrolase</keyword>
<gene>
    <name evidence="6" type="ORF">EH198_09145</name>
</gene>
<feature type="domain" description="HNH nuclease" evidence="5">
    <location>
        <begin position="50"/>
        <end position="105"/>
    </location>
</feature>
<sequence length="130" mass="14453">MPLKKFCKKPGCKNLTDGAAYCADHQAEVQRYDKERGSAAERGYGHKWRIARARYLRQYPLCVHCEQAGRVTAATVVDHIIAHKGDMELFWDVSNWQSLCASCHGVKTVKEDGGFGNVVTGEGGKILKNL</sequence>
<keyword evidence="6" id="KW-0255">Endonuclease</keyword>
<protein>
    <recommendedName>
        <fullName evidence="4">Putative HNH nuclease YajD</fullName>
    </recommendedName>
</protein>
<keyword evidence="7" id="KW-1185">Reference proteome</keyword>
<name>A0A3N9P9V7_9BACL</name>
<dbReference type="SMART" id="SM00507">
    <property type="entry name" value="HNHc"/>
    <property type="match status" value="1"/>
</dbReference>
<dbReference type="GO" id="GO:0016787">
    <property type="term" value="F:hydrolase activity"/>
    <property type="evidence" value="ECO:0007669"/>
    <property type="project" value="UniProtKB-KW"/>
</dbReference>
<dbReference type="Pfam" id="PF01844">
    <property type="entry name" value="HNH"/>
    <property type="match status" value="1"/>
</dbReference>
<accession>A0A3N9P9V7</accession>
<evidence type="ECO:0000313" key="7">
    <source>
        <dbReference type="Proteomes" id="UP000282529"/>
    </source>
</evidence>
<reference evidence="6 7" key="1">
    <citation type="submission" date="2018-11" db="EMBL/GenBank/DDBJ databases">
        <title>Genome sequence of strain 7197.</title>
        <authorList>
            <person name="Gao J."/>
            <person name="Sun J."/>
        </authorList>
    </citation>
    <scope>NUCLEOTIDE SEQUENCE [LARGE SCALE GENOMIC DNA]</scope>
    <source>
        <strain evidence="6 7">7197</strain>
    </source>
</reference>
<dbReference type="Gene3D" id="1.10.30.50">
    <property type="match status" value="1"/>
</dbReference>
<dbReference type="AlphaFoldDB" id="A0A3N9P9V7"/>